<accession>A0A448UW06</accession>
<dbReference type="InterPro" id="IPR040788">
    <property type="entry name" value="HEPN_MAE_28990"/>
</dbReference>
<name>A0A448UW06_9MICC</name>
<proteinExistence type="predicted"/>
<feature type="domain" description="MAE-28990/MAE-18760-like HEPN" evidence="1">
    <location>
        <begin position="11"/>
        <end position="239"/>
    </location>
</feature>
<dbReference type="Proteomes" id="UP000270988">
    <property type="component" value="Chromosome"/>
</dbReference>
<evidence type="ECO:0000313" key="3">
    <source>
        <dbReference type="Proteomes" id="UP000270988"/>
    </source>
</evidence>
<organism evidence="2 3">
    <name type="scientific">Rothia dentocariosa</name>
    <dbReference type="NCBI Taxonomy" id="2047"/>
    <lineage>
        <taxon>Bacteria</taxon>
        <taxon>Bacillati</taxon>
        <taxon>Actinomycetota</taxon>
        <taxon>Actinomycetes</taxon>
        <taxon>Micrococcales</taxon>
        <taxon>Micrococcaceae</taxon>
        <taxon>Rothia</taxon>
    </lineage>
</organism>
<gene>
    <name evidence="2" type="ORF">NCTC10918_01347</name>
</gene>
<evidence type="ECO:0000259" key="1">
    <source>
        <dbReference type="Pfam" id="PF18737"/>
    </source>
</evidence>
<dbReference type="AlphaFoldDB" id="A0A448UW06"/>
<protein>
    <recommendedName>
        <fullName evidence="1">MAE-28990/MAE-18760-like HEPN domain-containing protein</fullName>
    </recommendedName>
</protein>
<dbReference type="Pfam" id="PF18737">
    <property type="entry name" value="HEPN_MAE_28990"/>
    <property type="match status" value="1"/>
</dbReference>
<dbReference type="EMBL" id="LR134521">
    <property type="protein sequence ID" value="VEJ30075.1"/>
    <property type="molecule type" value="Genomic_DNA"/>
</dbReference>
<evidence type="ECO:0000313" key="2">
    <source>
        <dbReference type="EMBL" id="VEJ30075.1"/>
    </source>
</evidence>
<sequence length="243" mass="28777">MNKKDKLLYKFEDEISKIFDWRKRELHKMQSQVLESEGSEHEMMNLRAGHLLLYAHWEGCIKKYSKAYVKYINSQRILYSDINNILLASALKSDIQKLSDAHAVDTHLKFVERIFILFGSNEYVRLFPEKIYKELIVDIEDGLIRTESNLSYKLLQDILKRLGIWEEVLEALYEKNLTLDSRHEDIDKHLVERRNKIAHGEKIEGGFGIQEYKDMHYLVTTVLEVISEVIIESARNQKYLRNN</sequence>
<reference evidence="2 3" key="1">
    <citation type="submission" date="2018-12" db="EMBL/GenBank/DDBJ databases">
        <authorList>
            <consortium name="Pathogen Informatics"/>
        </authorList>
    </citation>
    <scope>NUCLEOTIDE SEQUENCE [LARGE SCALE GENOMIC DNA]</scope>
    <source>
        <strain evidence="2 3">NCTC10918</strain>
    </source>
</reference>